<evidence type="ECO:0000313" key="2">
    <source>
        <dbReference type="EMBL" id="KAA1078761.1"/>
    </source>
</evidence>
<keyword evidence="4" id="KW-1185">Reference proteome</keyword>
<organism evidence="3 4">
    <name type="scientific">Puccinia graminis f. sp. tritici</name>
    <dbReference type="NCBI Taxonomy" id="56615"/>
    <lineage>
        <taxon>Eukaryota</taxon>
        <taxon>Fungi</taxon>
        <taxon>Dikarya</taxon>
        <taxon>Basidiomycota</taxon>
        <taxon>Pucciniomycotina</taxon>
        <taxon>Pucciniomycetes</taxon>
        <taxon>Pucciniales</taxon>
        <taxon>Pucciniaceae</taxon>
        <taxon>Puccinia</taxon>
    </lineage>
</organism>
<dbReference type="EMBL" id="VDEP01000447">
    <property type="protein sequence ID" value="KAA1078761.1"/>
    <property type="molecule type" value="Genomic_DNA"/>
</dbReference>
<protein>
    <submittedName>
        <fullName evidence="3">Uncharacterized protein</fullName>
    </submittedName>
</protein>
<evidence type="ECO:0000313" key="4">
    <source>
        <dbReference type="Proteomes" id="UP000324748"/>
    </source>
</evidence>
<gene>
    <name evidence="3" type="ORF">PGT21_024196</name>
    <name evidence="2" type="ORF">PGTUg99_011529</name>
</gene>
<sequence>MDRGGGRGCSKLDNSSHDLHAPGLVDSGNLEKVHGNQWKQPKHSARIKSHRTTFIVAPLNGTGAGKVRELHSLDCVGFLELETL</sequence>
<proteinExistence type="predicted"/>
<name>A0A5B0R1K3_PUCGR</name>
<evidence type="ECO:0000313" key="3">
    <source>
        <dbReference type="EMBL" id="KAA1119396.1"/>
    </source>
</evidence>
<dbReference type="EMBL" id="VSWC01000001">
    <property type="protein sequence ID" value="KAA1119396.1"/>
    <property type="molecule type" value="Genomic_DNA"/>
</dbReference>
<dbReference type="Proteomes" id="UP000324748">
    <property type="component" value="Unassembled WGS sequence"/>
</dbReference>
<accession>A0A5B0R1K3</accession>
<comment type="caution">
    <text evidence="3">The sequence shown here is derived from an EMBL/GenBank/DDBJ whole genome shotgun (WGS) entry which is preliminary data.</text>
</comment>
<evidence type="ECO:0000313" key="5">
    <source>
        <dbReference type="Proteomes" id="UP000325313"/>
    </source>
</evidence>
<evidence type="ECO:0000256" key="1">
    <source>
        <dbReference type="SAM" id="MobiDB-lite"/>
    </source>
</evidence>
<reference evidence="4 5" key="1">
    <citation type="submission" date="2019-05" db="EMBL/GenBank/DDBJ databases">
        <title>Emergence of the Ug99 lineage of the wheat stem rust pathogen through somatic hybridization.</title>
        <authorList>
            <person name="Li F."/>
            <person name="Upadhyaya N.M."/>
            <person name="Sperschneider J."/>
            <person name="Matny O."/>
            <person name="Nguyen-Phuc H."/>
            <person name="Mago R."/>
            <person name="Raley C."/>
            <person name="Miller M.E."/>
            <person name="Silverstein K.A.T."/>
            <person name="Henningsen E."/>
            <person name="Hirsch C.D."/>
            <person name="Visser B."/>
            <person name="Pretorius Z.A."/>
            <person name="Steffenson B.J."/>
            <person name="Schwessinger B."/>
            <person name="Dodds P.N."/>
            <person name="Figueroa M."/>
        </authorList>
    </citation>
    <scope>NUCLEOTIDE SEQUENCE [LARGE SCALE GENOMIC DNA]</scope>
    <source>
        <strain evidence="3">21-0</strain>
        <strain evidence="2 5">Ug99</strain>
    </source>
</reference>
<dbReference type="AlphaFoldDB" id="A0A5B0R1K3"/>
<dbReference type="Proteomes" id="UP000325313">
    <property type="component" value="Unassembled WGS sequence"/>
</dbReference>
<feature type="region of interest" description="Disordered" evidence="1">
    <location>
        <begin position="1"/>
        <end position="45"/>
    </location>
</feature>